<proteinExistence type="predicted"/>
<dbReference type="Gene3D" id="3.10.310.50">
    <property type="match status" value="1"/>
</dbReference>
<evidence type="ECO:0000313" key="4">
    <source>
        <dbReference type="EMBL" id="RLL14657.1"/>
    </source>
</evidence>
<gene>
    <name evidence="4" type="ORF">D4A47_01360</name>
</gene>
<dbReference type="PANTHER" id="PTHR30373:SF2">
    <property type="entry name" value="UPF0603 PROTEIN YGCG"/>
    <property type="match status" value="1"/>
</dbReference>
<feature type="signal peptide" evidence="2">
    <location>
        <begin position="1"/>
        <end position="21"/>
    </location>
</feature>
<name>A0A498CQ60_9FIRM</name>
<keyword evidence="5" id="KW-1185">Reference proteome</keyword>
<accession>A0A498CQ60</accession>
<dbReference type="Proteomes" id="UP000276301">
    <property type="component" value="Unassembled WGS sequence"/>
</dbReference>
<feature type="chain" id="PRO_5038971073" evidence="2">
    <location>
        <begin position="22"/>
        <end position="265"/>
    </location>
</feature>
<protein>
    <submittedName>
        <fullName evidence="4">TPM domain-containing protein</fullName>
    </submittedName>
</protein>
<keyword evidence="1" id="KW-1133">Transmembrane helix</keyword>
<keyword evidence="1" id="KW-0472">Membrane</keyword>
<evidence type="ECO:0000256" key="1">
    <source>
        <dbReference type="SAM" id="Phobius"/>
    </source>
</evidence>
<evidence type="ECO:0000259" key="3">
    <source>
        <dbReference type="Pfam" id="PF04536"/>
    </source>
</evidence>
<dbReference type="RefSeq" id="WP_101550942.1">
    <property type="nucleotide sequence ID" value="NZ_DBFBJK010000263.1"/>
</dbReference>
<sequence>MKKTAAILAALLLVAAALCGAAYPSPTSDFFVNDYAGVLSPDTKAYIMEQSASLAQETGAQIVVLTVRSLDGEDPASYALNVGRQWGIGDGEKDNGLLLLLAPDDGEIRVEVGRGLEGALNDAKVGRMIDAYALESYKAGDFDAGTRELYSALLSETMVEYGLEALPGYEPRDYGEDSREGNFAGALVVFFVMIAVVMLFMRGGRHRGRRHWDDDDFHGGPFIGGFFGGGFGGGGGFSGGGGFGGGGGFSGGGGGFGGGGSGRSF</sequence>
<reference evidence="4 5" key="1">
    <citation type="submission" date="2018-10" db="EMBL/GenBank/DDBJ databases">
        <title>Anaerotruncus faecis sp. nov., isolated from human feces.</title>
        <authorList>
            <person name="Wang Y.-J."/>
        </authorList>
    </citation>
    <scope>NUCLEOTIDE SEQUENCE [LARGE SCALE GENOMIC DNA]</scope>
    <source>
        <strain evidence="4 5">22A2-44</strain>
    </source>
</reference>
<feature type="transmembrane region" description="Helical" evidence="1">
    <location>
        <begin position="183"/>
        <end position="201"/>
    </location>
</feature>
<dbReference type="EMBL" id="RCHT01000001">
    <property type="protein sequence ID" value="RLL14657.1"/>
    <property type="molecule type" value="Genomic_DNA"/>
</dbReference>
<feature type="domain" description="TPM" evidence="3">
    <location>
        <begin position="32"/>
        <end position="153"/>
    </location>
</feature>
<evidence type="ECO:0000256" key="2">
    <source>
        <dbReference type="SAM" id="SignalP"/>
    </source>
</evidence>
<dbReference type="PANTHER" id="PTHR30373">
    <property type="entry name" value="UPF0603 PROTEIN YGCG"/>
    <property type="match status" value="1"/>
</dbReference>
<dbReference type="InterPro" id="IPR007621">
    <property type="entry name" value="TPM_dom"/>
</dbReference>
<keyword evidence="2" id="KW-0732">Signal</keyword>
<dbReference type="AlphaFoldDB" id="A0A498CQ60"/>
<dbReference type="Pfam" id="PF04536">
    <property type="entry name" value="TPM_phosphatase"/>
    <property type="match status" value="1"/>
</dbReference>
<comment type="caution">
    <text evidence="4">The sequence shown here is derived from an EMBL/GenBank/DDBJ whole genome shotgun (WGS) entry which is preliminary data.</text>
</comment>
<keyword evidence="1" id="KW-0812">Transmembrane</keyword>
<organism evidence="4 5">
    <name type="scientific">Anaerotruncus massiliensis</name>
    <name type="common">ex Liu et al. 2021</name>
    <dbReference type="NCBI Taxonomy" id="2321404"/>
    <lineage>
        <taxon>Bacteria</taxon>
        <taxon>Bacillati</taxon>
        <taxon>Bacillota</taxon>
        <taxon>Clostridia</taxon>
        <taxon>Eubacteriales</taxon>
        <taxon>Oscillospiraceae</taxon>
        <taxon>Anaerotruncus</taxon>
    </lineage>
</organism>
<evidence type="ECO:0000313" key="5">
    <source>
        <dbReference type="Proteomes" id="UP000276301"/>
    </source>
</evidence>